<evidence type="ECO:0000256" key="1">
    <source>
        <dbReference type="ARBA" id="ARBA00004370"/>
    </source>
</evidence>
<accession>A0A8B7PLZ4</accession>
<dbReference type="OrthoDB" id="201595at2759"/>
<evidence type="ECO:0000256" key="7">
    <source>
        <dbReference type="SAM" id="Phobius"/>
    </source>
</evidence>
<dbReference type="RefSeq" id="XP_018027015.1">
    <property type="nucleotide sequence ID" value="XM_018171526.1"/>
</dbReference>
<evidence type="ECO:0000256" key="3">
    <source>
        <dbReference type="ARBA" id="ARBA00022989"/>
    </source>
</evidence>
<dbReference type="GeneID" id="108682376"/>
<evidence type="ECO:0000256" key="4">
    <source>
        <dbReference type="ARBA" id="ARBA00023136"/>
    </source>
</evidence>
<feature type="compositionally biased region" description="Polar residues" evidence="6">
    <location>
        <begin position="533"/>
        <end position="549"/>
    </location>
</feature>
<dbReference type="AlphaFoldDB" id="A0A8B7PLZ4"/>
<proteinExistence type="inferred from homology"/>
<feature type="compositionally biased region" description="Basic and acidic residues" evidence="6">
    <location>
        <begin position="818"/>
        <end position="830"/>
    </location>
</feature>
<feature type="compositionally biased region" description="Polar residues" evidence="6">
    <location>
        <begin position="686"/>
        <end position="697"/>
    </location>
</feature>
<evidence type="ECO:0000313" key="9">
    <source>
        <dbReference type="RefSeq" id="XP_018027015.1"/>
    </source>
</evidence>
<feature type="compositionally biased region" description="Basic and acidic residues" evidence="6">
    <location>
        <begin position="564"/>
        <end position="579"/>
    </location>
</feature>
<evidence type="ECO:0000256" key="2">
    <source>
        <dbReference type="ARBA" id="ARBA00022692"/>
    </source>
</evidence>
<comment type="similarity">
    <text evidence="5">Belongs to the anion channel-forming bestrophin (TC 1.A.46) family. Calcium-sensitive chloride channel subfamily.</text>
</comment>
<feature type="transmembrane region" description="Helical" evidence="7">
    <location>
        <begin position="76"/>
        <end position="95"/>
    </location>
</feature>
<protein>
    <submittedName>
        <fullName evidence="9">Uncharacterized protein LOC108682376</fullName>
    </submittedName>
</protein>
<feature type="transmembrane region" description="Helical" evidence="7">
    <location>
        <begin position="272"/>
        <end position="290"/>
    </location>
</feature>
<evidence type="ECO:0000256" key="6">
    <source>
        <dbReference type="SAM" id="MobiDB-lite"/>
    </source>
</evidence>
<dbReference type="KEGG" id="hazt:108682376"/>
<keyword evidence="8" id="KW-1185">Reference proteome</keyword>
<keyword evidence="4 7" id="KW-0472">Membrane</keyword>
<sequence length="962" mass="106808">MTVTYTHEVADCKGLGCFWKLLFRWRGSIYKLIWPDLLLYSVMYFSLSFIYRFALDDSGRLQFERISLYCQYFTDLIPLSFVLGFYVSIVVQRWWAQWETLPWPDTLALFVSTTVTGNDNRARMMRRAILRYANLAMVLTFAMVSPCVKKRFPTLDHIEEAGLMTANERKIYSSMRDRTSHPIYWMPLAWAGALVSRARKENKIKDDFAVKTIIDEITRVRGLCGSLLGYDWISIPLVYTQVVTLAVYTFFLSTLMGRQFLDPDKGYKNNSIDFYLPVFTYLQFFFYMGWLKVAESLVNPFGEDDDDFEINWLVDRNLQVSYLIVDEMHNEHPELIQDMYWDEVVPQELPYTVASQDFKPTEPHLGSTANIEVTQQDMELLPVVEENEEDEEGGLRRANSKMSNASSFNLAPINSVINFIAHKLKGSNPSSLDRGSPAESVSSLNRNVLHLPGDQTSQQLSFTAGSDHSVDPTGGGRRKSGDTVHFYPHAGASGTRLADGHQHGGDQPNQDPGTPGTPGSGPSNPMAGLPQRPSVTTLKVFTKSLQGKNASRRSFNRRLSRQTSKTDPDAGLHKTRDEATSDDGQDERRRPSTDAACVDSPEPSSPAPASPQDPTEEQTKRWSGGSRGSGSGETTHPPGKLASNQKSRVTPPATPPLAIPRPLPPPLLPQQAAPPLLQQLQLHPFHSTQNSTSSTPQVLHIDESFDDSPSASARSGSPAFSGPASPTIESHRPPSPPTEDEPQVQKTDYDRASSPFRSTSIYKPLTPYRSRQSKLKLRGIGQFLSPDRATPSPTPDTPDSLLGEPMLGRKTPLAETPLETRHKADLKASRFDFPGEIGPNREAETPLFDPVTSGQQLNTPDPLILDQPDAQTTSDHFVDRDTVATSDRLQTGTDETLPQRQPAGTTFPILQAPLQPQRFLQAPLSFHRGRDQENSQTPLLEPEEESPDVSPTGGGGGSSTHK</sequence>
<reference evidence="9" key="1">
    <citation type="submission" date="2025-08" db="UniProtKB">
        <authorList>
            <consortium name="RefSeq"/>
        </authorList>
    </citation>
    <scope>IDENTIFICATION</scope>
    <source>
        <tissue evidence="9">Whole organism</tissue>
    </source>
</reference>
<dbReference type="PANTHER" id="PTHR10736:SF65">
    <property type="entry name" value="BESTROPHIN 1, ISOFORM C-RELATED"/>
    <property type="match status" value="1"/>
</dbReference>
<feature type="compositionally biased region" description="Low complexity" evidence="6">
    <location>
        <begin position="669"/>
        <end position="684"/>
    </location>
</feature>
<evidence type="ECO:0000313" key="8">
    <source>
        <dbReference type="Proteomes" id="UP000694843"/>
    </source>
</evidence>
<dbReference type="GO" id="GO:0005254">
    <property type="term" value="F:chloride channel activity"/>
    <property type="evidence" value="ECO:0007669"/>
    <property type="project" value="InterPro"/>
</dbReference>
<feature type="region of interest" description="Disordered" evidence="6">
    <location>
        <begin position="458"/>
        <end position="962"/>
    </location>
</feature>
<comment type="subcellular location">
    <subcellularLocation>
        <location evidence="1">Membrane</location>
    </subcellularLocation>
</comment>
<dbReference type="PANTHER" id="PTHR10736">
    <property type="entry name" value="BESTROPHIN"/>
    <property type="match status" value="1"/>
</dbReference>
<name>A0A8B7PLZ4_HYAAZ</name>
<keyword evidence="3 7" id="KW-1133">Transmembrane helix</keyword>
<dbReference type="InterPro" id="IPR000615">
    <property type="entry name" value="Bestrophin"/>
</dbReference>
<gene>
    <name evidence="9" type="primary">LOC108682376</name>
</gene>
<dbReference type="GO" id="GO:0016020">
    <property type="term" value="C:membrane"/>
    <property type="evidence" value="ECO:0007669"/>
    <property type="project" value="UniProtKB-SubCell"/>
</dbReference>
<keyword evidence="2 7" id="KW-0812">Transmembrane</keyword>
<dbReference type="InterPro" id="IPR021134">
    <property type="entry name" value="Bestrophin-like"/>
</dbReference>
<feature type="transmembrane region" description="Helical" evidence="7">
    <location>
        <begin position="129"/>
        <end position="146"/>
    </location>
</feature>
<feature type="compositionally biased region" description="Polar residues" evidence="6">
    <location>
        <begin position="883"/>
        <end position="904"/>
    </location>
</feature>
<organism evidence="8 9">
    <name type="scientific">Hyalella azteca</name>
    <name type="common">Amphipod</name>
    <dbReference type="NCBI Taxonomy" id="294128"/>
    <lineage>
        <taxon>Eukaryota</taxon>
        <taxon>Metazoa</taxon>
        <taxon>Ecdysozoa</taxon>
        <taxon>Arthropoda</taxon>
        <taxon>Crustacea</taxon>
        <taxon>Multicrustacea</taxon>
        <taxon>Malacostraca</taxon>
        <taxon>Eumalacostraca</taxon>
        <taxon>Peracarida</taxon>
        <taxon>Amphipoda</taxon>
        <taxon>Senticaudata</taxon>
        <taxon>Talitrida</taxon>
        <taxon>Talitroidea</taxon>
        <taxon>Hyalellidae</taxon>
        <taxon>Hyalella</taxon>
    </lineage>
</organism>
<feature type="compositionally biased region" description="Basic residues" evidence="6">
    <location>
        <begin position="550"/>
        <end position="560"/>
    </location>
</feature>
<dbReference type="Pfam" id="PF01062">
    <property type="entry name" value="Bestrophin"/>
    <property type="match status" value="1"/>
</dbReference>
<evidence type="ECO:0000256" key="5">
    <source>
        <dbReference type="ARBA" id="ARBA00034769"/>
    </source>
</evidence>
<feature type="transmembrane region" description="Helical" evidence="7">
    <location>
        <begin position="232"/>
        <end position="251"/>
    </location>
</feature>
<feature type="compositionally biased region" description="Gly residues" evidence="6">
    <location>
        <begin position="952"/>
        <end position="962"/>
    </location>
</feature>
<feature type="transmembrane region" description="Helical" evidence="7">
    <location>
        <begin position="37"/>
        <end position="55"/>
    </location>
</feature>
<feature type="compositionally biased region" description="Low complexity" evidence="6">
    <location>
        <begin position="708"/>
        <end position="726"/>
    </location>
</feature>
<feature type="compositionally biased region" description="Pro residues" evidence="6">
    <location>
        <begin position="652"/>
        <end position="668"/>
    </location>
</feature>
<dbReference type="Proteomes" id="UP000694843">
    <property type="component" value="Unplaced"/>
</dbReference>